<dbReference type="InterPro" id="IPR036390">
    <property type="entry name" value="WH_DNA-bd_sf"/>
</dbReference>
<proteinExistence type="inferred from homology"/>
<dbReference type="Pfam" id="PF03466">
    <property type="entry name" value="LysR_substrate"/>
    <property type="match status" value="1"/>
</dbReference>
<organism evidence="6 7">
    <name type="scientific">Roseovarius phycicola</name>
    <dbReference type="NCBI Taxonomy" id="3080976"/>
    <lineage>
        <taxon>Bacteria</taxon>
        <taxon>Pseudomonadati</taxon>
        <taxon>Pseudomonadota</taxon>
        <taxon>Alphaproteobacteria</taxon>
        <taxon>Rhodobacterales</taxon>
        <taxon>Roseobacteraceae</taxon>
        <taxon>Roseovarius</taxon>
    </lineage>
</organism>
<dbReference type="PANTHER" id="PTHR30537">
    <property type="entry name" value="HTH-TYPE TRANSCRIPTIONAL REGULATOR"/>
    <property type="match status" value="1"/>
</dbReference>
<dbReference type="Gene3D" id="1.10.10.10">
    <property type="entry name" value="Winged helix-like DNA-binding domain superfamily/Winged helix DNA-binding domain"/>
    <property type="match status" value="1"/>
</dbReference>
<sequence>MAVSVPSLNWLRVFEAAARAESFARAASELNMSAAAVSQQVRALEERLETQLFERQAHAVRLTEAGRAYLPGVQQALLTLQSTTEGLFGANRAEQLYVRAVLLFAHGILAEGHGDFSTQNPQITLQIDTGNSIGDFSQGFSDLQIVFGNPSAYGAQGEALFSERLYPVALPEIAAQITSPGDLLRQTLIEVGTHRAGWPHVFESSGIWPGAVKYIFADSTIMAFALARSGTGVALARAPASDRAMAEAGLVPCLEGFSVAGQEAYHLVYPDRAALRPAARRFREWLVAYCAERS</sequence>
<evidence type="ECO:0000256" key="4">
    <source>
        <dbReference type="ARBA" id="ARBA00023163"/>
    </source>
</evidence>
<dbReference type="SUPFAM" id="SSF53850">
    <property type="entry name" value="Periplasmic binding protein-like II"/>
    <property type="match status" value="1"/>
</dbReference>
<comment type="similarity">
    <text evidence="1">Belongs to the LysR transcriptional regulatory family.</text>
</comment>
<evidence type="ECO:0000256" key="1">
    <source>
        <dbReference type="ARBA" id="ARBA00009437"/>
    </source>
</evidence>
<dbReference type="InterPro" id="IPR036388">
    <property type="entry name" value="WH-like_DNA-bd_sf"/>
</dbReference>
<dbReference type="InterPro" id="IPR058163">
    <property type="entry name" value="LysR-type_TF_proteobact-type"/>
</dbReference>
<accession>A0ABZ2HQ45</accession>
<evidence type="ECO:0000313" key="7">
    <source>
        <dbReference type="Proteomes" id="UP001364156"/>
    </source>
</evidence>
<dbReference type="Proteomes" id="UP001364156">
    <property type="component" value="Chromosome"/>
</dbReference>
<dbReference type="InterPro" id="IPR000847">
    <property type="entry name" value="LysR_HTH_N"/>
</dbReference>
<protein>
    <submittedName>
        <fullName evidence="6">LysR family transcriptional regulator</fullName>
    </submittedName>
</protein>
<evidence type="ECO:0000259" key="5">
    <source>
        <dbReference type="PROSITE" id="PS50931"/>
    </source>
</evidence>
<name>A0ABZ2HQ45_9RHOB</name>
<dbReference type="Pfam" id="PF00126">
    <property type="entry name" value="HTH_1"/>
    <property type="match status" value="1"/>
</dbReference>
<keyword evidence="3" id="KW-0238">DNA-binding</keyword>
<evidence type="ECO:0000313" key="6">
    <source>
        <dbReference type="EMBL" id="WWR47748.1"/>
    </source>
</evidence>
<keyword evidence="7" id="KW-1185">Reference proteome</keyword>
<dbReference type="EMBL" id="CP146069">
    <property type="protein sequence ID" value="WWR47748.1"/>
    <property type="molecule type" value="Genomic_DNA"/>
</dbReference>
<dbReference type="SUPFAM" id="SSF46785">
    <property type="entry name" value="Winged helix' DNA-binding domain"/>
    <property type="match status" value="1"/>
</dbReference>
<evidence type="ECO:0000256" key="2">
    <source>
        <dbReference type="ARBA" id="ARBA00023015"/>
    </source>
</evidence>
<dbReference type="RefSeq" id="WP_338550583.1">
    <property type="nucleotide sequence ID" value="NZ_CP146069.1"/>
</dbReference>
<gene>
    <name evidence="6" type="ORF">RZ517_06135</name>
</gene>
<dbReference type="PROSITE" id="PS50931">
    <property type="entry name" value="HTH_LYSR"/>
    <property type="match status" value="1"/>
</dbReference>
<keyword evidence="4" id="KW-0804">Transcription</keyword>
<dbReference type="InterPro" id="IPR005119">
    <property type="entry name" value="LysR_subst-bd"/>
</dbReference>
<feature type="domain" description="HTH lysR-type" evidence="5">
    <location>
        <begin position="6"/>
        <end position="63"/>
    </location>
</feature>
<keyword evidence="2" id="KW-0805">Transcription regulation</keyword>
<reference evidence="6 7" key="1">
    <citation type="submission" date="2023-10" db="EMBL/GenBank/DDBJ databases">
        <title>Roseovarius strain S88 nov., isolated from a marine algae.</title>
        <authorList>
            <person name="Lee M.W."/>
            <person name="Lee J.K."/>
            <person name="Kim J.M."/>
            <person name="Choi D.G."/>
            <person name="Baek J.H."/>
            <person name="Bayburt H."/>
            <person name="Jung J.J."/>
            <person name="Han D.M."/>
            <person name="Jeon C.O."/>
        </authorList>
    </citation>
    <scope>NUCLEOTIDE SEQUENCE [LARGE SCALE GENOMIC DNA]</scope>
    <source>
        <strain evidence="6 7">S88</strain>
    </source>
</reference>
<dbReference type="PANTHER" id="PTHR30537:SF79">
    <property type="entry name" value="TRANSCRIPTIONAL REGULATOR-RELATED"/>
    <property type="match status" value="1"/>
</dbReference>
<evidence type="ECO:0000256" key="3">
    <source>
        <dbReference type="ARBA" id="ARBA00023125"/>
    </source>
</evidence>
<dbReference type="Gene3D" id="3.40.190.10">
    <property type="entry name" value="Periplasmic binding protein-like II"/>
    <property type="match status" value="2"/>
</dbReference>
<dbReference type="PRINTS" id="PR00039">
    <property type="entry name" value="HTHLYSR"/>
</dbReference>